<sequence length="165" mass="18956">MSAAKKSKTYHFNNDWEGEFFFCMVKDKCICLICRASVAIPKRGNLESHHKTVHKNYEKYFQPQSELRKQKILDLISCLKKEQTMFTRPAKQSKAASIASFKISHILAKHKKPFEDGLVVKEAFIGAGETLFGDFKNKTEIMSAIRELQLSRPSQDMVDKLKHGM</sequence>
<dbReference type="EMBL" id="OU963905">
    <property type="protein sequence ID" value="CAH0398958.1"/>
    <property type="molecule type" value="Genomic_DNA"/>
</dbReference>
<gene>
    <name evidence="2" type="ORF">CHILSU_LOCUS2084</name>
</gene>
<evidence type="ECO:0000313" key="3">
    <source>
        <dbReference type="Proteomes" id="UP001153292"/>
    </source>
</evidence>
<evidence type="ECO:0000259" key="1">
    <source>
        <dbReference type="Pfam" id="PF18658"/>
    </source>
</evidence>
<dbReference type="PANTHER" id="PTHR45913:SF21">
    <property type="entry name" value="DUF4371 DOMAIN-CONTAINING PROTEIN"/>
    <property type="match status" value="1"/>
</dbReference>
<reference evidence="2" key="1">
    <citation type="submission" date="2021-12" db="EMBL/GenBank/DDBJ databases">
        <authorList>
            <person name="King R."/>
        </authorList>
    </citation>
    <scope>NUCLEOTIDE SEQUENCE</scope>
</reference>
<accession>A0ABN8AY74</accession>
<dbReference type="Proteomes" id="UP001153292">
    <property type="component" value="Chromosome 12"/>
</dbReference>
<organism evidence="2 3">
    <name type="scientific">Chilo suppressalis</name>
    <name type="common">Asiatic rice borer moth</name>
    <dbReference type="NCBI Taxonomy" id="168631"/>
    <lineage>
        <taxon>Eukaryota</taxon>
        <taxon>Metazoa</taxon>
        <taxon>Ecdysozoa</taxon>
        <taxon>Arthropoda</taxon>
        <taxon>Hexapoda</taxon>
        <taxon>Insecta</taxon>
        <taxon>Pterygota</taxon>
        <taxon>Neoptera</taxon>
        <taxon>Endopterygota</taxon>
        <taxon>Lepidoptera</taxon>
        <taxon>Glossata</taxon>
        <taxon>Ditrysia</taxon>
        <taxon>Pyraloidea</taxon>
        <taxon>Crambidae</taxon>
        <taxon>Crambinae</taxon>
        <taxon>Chilo</taxon>
    </lineage>
</organism>
<proteinExistence type="predicted"/>
<evidence type="ECO:0000313" key="2">
    <source>
        <dbReference type="EMBL" id="CAH0398958.1"/>
    </source>
</evidence>
<keyword evidence="3" id="KW-1185">Reference proteome</keyword>
<dbReference type="Pfam" id="PF18658">
    <property type="entry name" value="zf-C2H2_12"/>
    <property type="match status" value="1"/>
</dbReference>
<dbReference type="InterPro" id="IPR040647">
    <property type="entry name" value="SPIN-DOC_Znf-C2H2"/>
</dbReference>
<feature type="domain" description="SPIN-DOC-like zinc-finger" evidence="1">
    <location>
        <begin position="14"/>
        <end position="63"/>
    </location>
</feature>
<protein>
    <recommendedName>
        <fullName evidence="1">SPIN-DOC-like zinc-finger domain-containing protein</fullName>
    </recommendedName>
</protein>
<dbReference type="PANTHER" id="PTHR45913">
    <property type="entry name" value="EPM2A-INTERACTING PROTEIN 1"/>
    <property type="match status" value="1"/>
</dbReference>
<name>A0ABN8AY74_CHISP</name>